<organism evidence="3 4">
    <name type="scientific">Neoaquamicrobium microcysteis</name>
    <dbReference type="NCBI Taxonomy" id="2682781"/>
    <lineage>
        <taxon>Bacteria</taxon>
        <taxon>Pseudomonadati</taxon>
        <taxon>Pseudomonadota</taxon>
        <taxon>Alphaproteobacteria</taxon>
        <taxon>Hyphomicrobiales</taxon>
        <taxon>Phyllobacteriaceae</taxon>
        <taxon>Neoaquamicrobium</taxon>
    </lineage>
</organism>
<dbReference type="CDD" id="cd07067">
    <property type="entry name" value="HP_PGM_like"/>
    <property type="match status" value="1"/>
</dbReference>
<dbReference type="PIRSF" id="PIRSF000709">
    <property type="entry name" value="6PFK_2-Ptase"/>
    <property type="match status" value="1"/>
</dbReference>
<dbReference type="EMBL" id="VSZS01000063">
    <property type="protein sequence ID" value="TYR32107.1"/>
    <property type="molecule type" value="Genomic_DNA"/>
</dbReference>
<dbReference type="InterPro" id="IPR013078">
    <property type="entry name" value="His_Pase_superF_clade-1"/>
</dbReference>
<dbReference type="PANTHER" id="PTHR48100">
    <property type="entry name" value="BROAD-SPECIFICITY PHOSPHATASE YOR283W-RELATED"/>
    <property type="match status" value="1"/>
</dbReference>
<gene>
    <name evidence="3" type="ORF">FY036_12410</name>
</gene>
<dbReference type="SMART" id="SM00855">
    <property type="entry name" value="PGAM"/>
    <property type="match status" value="1"/>
</dbReference>
<feature type="binding site" evidence="2">
    <location>
        <begin position="9"/>
        <end position="16"/>
    </location>
    <ligand>
        <name>substrate</name>
    </ligand>
</feature>
<keyword evidence="4" id="KW-1185">Reference proteome</keyword>
<name>A0A5D4GUQ0_9HYPH</name>
<dbReference type="GO" id="GO:0005737">
    <property type="term" value="C:cytoplasm"/>
    <property type="evidence" value="ECO:0007669"/>
    <property type="project" value="TreeGrafter"/>
</dbReference>
<dbReference type="GO" id="GO:0016791">
    <property type="term" value="F:phosphatase activity"/>
    <property type="evidence" value="ECO:0007669"/>
    <property type="project" value="TreeGrafter"/>
</dbReference>
<proteinExistence type="predicted"/>
<dbReference type="SUPFAM" id="SSF53254">
    <property type="entry name" value="Phosphoglycerate mutase-like"/>
    <property type="match status" value="1"/>
</dbReference>
<dbReference type="Pfam" id="PF00300">
    <property type="entry name" value="His_Phos_1"/>
    <property type="match status" value="1"/>
</dbReference>
<dbReference type="OrthoDB" id="9781415at2"/>
<evidence type="ECO:0000256" key="2">
    <source>
        <dbReference type="PIRSR" id="PIRSR613078-2"/>
    </source>
</evidence>
<dbReference type="InterPro" id="IPR050275">
    <property type="entry name" value="PGM_Phosphatase"/>
</dbReference>
<evidence type="ECO:0000256" key="1">
    <source>
        <dbReference type="PIRSR" id="PIRSR613078-1"/>
    </source>
</evidence>
<reference evidence="3 4" key="2">
    <citation type="submission" date="2019-09" db="EMBL/GenBank/DDBJ databases">
        <title>Mesorhizobium sp. MaA-C15 isolated from Microcystis aeruginosa.</title>
        <authorList>
            <person name="Jeong S.E."/>
            <person name="Jin H.M."/>
            <person name="Jeon C.O."/>
        </authorList>
    </citation>
    <scope>NUCLEOTIDE SEQUENCE [LARGE SCALE GENOMIC DNA]</scope>
    <source>
        <strain evidence="3 4">MaA-C15</strain>
    </source>
</reference>
<dbReference type="InterPro" id="IPR029033">
    <property type="entry name" value="His_PPase_superfam"/>
</dbReference>
<evidence type="ECO:0000313" key="4">
    <source>
        <dbReference type="Proteomes" id="UP000323258"/>
    </source>
</evidence>
<dbReference type="RefSeq" id="WP_148915263.1">
    <property type="nucleotide sequence ID" value="NZ_VSZS01000063.1"/>
</dbReference>
<feature type="active site" description="Proton donor/acceptor" evidence="1">
    <location>
        <position position="90"/>
    </location>
</feature>
<sequence length="196" mass="22301">MGSIVYFVRHGQTDWNAEGRLQGQADTDLNDFGRAQATRNGELLRTLVVQPEAFDFVASPMRRTRETMERLRRAMGLPAEGYRTDERLVEVNFGAWQERTFAELETVDPGCFARREEDKWRFVPPGDGAESYEALTRRIRPFLEGIAGDTVCVTHGGVLRAIFSLTDTLPPEECAALQIPQDRVLRLRDGRLEWLS</sequence>
<comment type="caution">
    <text evidence="3">The sequence shown here is derived from an EMBL/GenBank/DDBJ whole genome shotgun (WGS) entry which is preliminary data.</text>
</comment>
<dbReference type="Proteomes" id="UP000323258">
    <property type="component" value="Unassembled WGS sequence"/>
</dbReference>
<accession>A0A5D4GUQ0</accession>
<protein>
    <submittedName>
        <fullName evidence="3">Histidine phosphatase family protein</fullName>
    </submittedName>
</protein>
<dbReference type="PANTHER" id="PTHR48100:SF59">
    <property type="entry name" value="ADENOSYLCOBALAMIN_ALPHA-RIBAZOLE PHOSPHATASE"/>
    <property type="match status" value="1"/>
</dbReference>
<feature type="active site" description="Tele-phosphohistidine intermediate" evidence="1">
    <location>
        <position position="10"/>
    </location>
</feature>
<feature type="binding site" evidence="2">
    <location>
        <position position="63"/>
    </location>
    <ligand>
        <name>substrate</name>
    </ligand>
</feature>
<dbReference type="AlphaFoldDB" id="A0A5D4GUQ0"/>
<reference evidence="3 4" key="1">
    <citation type="submission" date="2019-08" db="EMBL/GenBank/DDBJ databases">
        <authorList>
            <person name="Seo Y.L."/>
        </authorList>
    </citation>
    <scope>NUCLEOTIDE SEQUENCE [LARGE SCALE GENOMIC DNA]</scope>
    <source>
        <strain evidence="3 4">MaA-C15</strain>
    </source>
</reference>
<evidence type="ECO:0000313" key="3">
    <source>
        <dbReference type="EMBL" id="TYR32107.1"/>
    </source>
</evidence>
<dbReference type="Gene3D" id="3.40.50.1240">
    <property type="entry name" value="Phosphoglycerate mutase-like"/>
    <property type="match status" value="1"/>
</dbReference>